<dbReference type="GO" id="GO:0005524">
    <property type="term" value="F:ATP binding"/>
    <property type="evidence" value="ECO:0007669"/>
    <property type="project" value="InterPro"/>
</dbReference>
<keyword evidence="1 2" id="KW-0853">WD repeat</keyword>
<dbReference type="CDD" id="cd06071">
    <property type="entry name" value="Beach"/>
    <property type="match status" value="1"/>
</dbReference>
<gene>
    <name evidence="5" type="ORF">O0I10_012570</name>
</gene>
<dbReference type="Pfam" id="PF12894">
    <property type="entry name" value="ANAPC4_WD40"/>
    <property type="match status" value="1"/>
</dbReference>
<dbReference type="GeneID" id="83219907"/>
<feature type="compositionally biased region" description="Basic and acidic residues" evidence="3">
    <location>
        <begin position="1324"/>
        <end position="1346"/>
    </location>
</feature>
<feature type="region of interest" description="Disordered" evidence="3">
    <location>
        <begin position="613"/>
        <end position="652"/>
    </location>
</feature>
<dbReference type="InterPro" id="IPR016024">
    <property type="entry name" value="ARM-type_fold"/>
</dbReference>
<feature type="region of interest" description="Disordered" evidence="3">
    <location>
        <begin position="1324"/>
        <end position="1378"/>
    </location>
</feature>
<reference evidence="5 6" key="1">
    <citation type="submission" date="2023-03" db="EMBL/GenBank/DDBJ databases">
        <title>Genome sequence of Lichtheimia ornata CBS 291.66.</title>
        <authorList>
            <person name="Mohabir J.T."/>
            <person name="Shea T.P."/>
            <person name="Kurbessoian T."/>
            <person name="Berby B."/>
            <person name="Fontaine J."/>
            <person name="Livny J."/>
            <person name="Gnirke A."/>
            <person name="Stajich J.E."/>
            <person name="Cuomo C.A."/>
        </authorList>
    </citation>
    <scope>NUCLEOTIDE SEQUENCE [LARGE SCALE GENOMIC DNA]</scope>
    <source>
        <strain evidence="5">CBS 291.66</strain>
    </source>
</reference>
<dbReference type="Gene3D" id="1.10.1540.10">
    <property type="entry name" value="BEACH domain"/>
    <property type="match status" value="1"/>
</dbReference>
<dbReference type="InterPro" id="IPR011989">
    <property type="entry name" value="ARM-like"/>
</dbReference>
<accession>A0AAD7UT75</accession>
<name>A0AAD7UT75_9FUNG</name>
<dbReference type="InterPro" id="IPR036322">
    <property type="entry name" value="WD40_repeat_dom_sf"/>
</dbReference>
<dbReference type="Gene3D" id="1.25.10.10">
    <property type="entry name" value="Leucine-rich Repeat Variant"/>
    <property type="match status" value="1"/>
</dbReference>
<dbReference type="Gene3D" id="2.130.10.10">
    <property type="entry name" value="YVTN repeat-like/Quinoprotein amine dehydrogenase"/>
    <property type="match status" value="2"/>
</dbReference>
<dbReference type="InterPro" id="IPR001680">
    <property type="entry name" value="WD40_rpt"/>
</dbReference>
<dbReference type="Pfam" id="PF02138">
    <property type="entry name" value="Beach"/>
    <property type="match status" value="1"/>
</dbReference>
<dbReference type="EMBL" id="JARTCD010000135">
    <property type="protein sequence ID" value="KAJ8651851.1"/>
    <property type="molecule type" value="Genomic_DNA"/>
</dbReference>
<evidence type="ECO:0000256" key="3">
    <source>
        <dbReference type="SAM" id="MobiDB-lite"/>
    </source>
</evidence>
<dbReference type="InterPro" id="IPR024977">
    <property type="entry name" value="Apc4-like_WD40_dom"/>
</dbReference>
<dbReference type="GO" id="GO:0004672">
    <property type="term" value="F:protein kinase activity"/>
    <property type="evidence" value="ECO:0007669"/>
    <property type="project" value="InterPro"/>
</dbReference>
<dbReference type="Gene3D" id="1.10.510.10">
    <property type="entry name" value="Transferase(Phosphotransferase) domain 1"/>
    <property type="match status" value="1"/>
</dbReference>
<dbReference type="Pfam" id="PF00400">
    <property type="entry name" value="WD40"/>
    <property type="match status" value="2"/>
</dbReference>
<feature type="region of interest" description="Disordered" evidence="3">
    <location>
        <begin position="1012"/>
        <end position="1032"/>
    </location>
</feature>
<feature type="domain" description="BEACH" evidence="4">
    <location>
        <begin position="336"/>
        <end position="600"/>
    </location>
</feature>
<evidence type="ECO:0000313" key="5">
    <source>
        <dbReference type="EMBL" id="KAJ8651851.1"/>
    </source>
</evidence>
<evidence type="ECO:0000259" key="4">
    <source>
        <dbReference type="PROSITE" id="PS50197"/>
    </source>
</evidence>
<dbReference type="InterPro" id="IPR036372">
    <property type="entry name" value="BEACH_dom_sf"/>
</dbReference>
<dbReference type="PANTHER" id="PTHR46866:SF1">
    <property type="entry name" value="GH12955P"/>
    <property type="match status" value="1"/>
</dbReference>
<dbReference type="InterPro" id="IPR000409">
    <property type="entry name" value="BEACH_dom"/>
</dbReference>
<comment type="caution">
    <text evidence="5">The sequence shown here is derived from an EMBL/GenBank/DDBJ whole genome shotgun (WGS) entry which is preliminary data.</text>
</comment>
<dbReference type="RefSeq" id="XP_058336765.1">
    <property type="nucleotide sequence ID" value="XM_058492462.1"/>
</dbReference>
<dbReference type="InterPro" id="IPR011009">
    <property type="entry name" value="Kinase-like_dom_sf"/>
</dbReference>
<protein>
    <recommendedName>
        <fullName evidence="4">BEACH domain-containing protein</fullName>
    </recommendedName>
</protein>
<feature type="compositionally biased region" description="Polar residues" evidence="3">
    <location>
        <begin position="1365"/>
        <end position="1378"/>
    </location>
</feature>
<dbReference type="InterPro" id="IPR015943">
    <property type="entry name" value="WD40/YVTN_repeat-like_dom_sf"/>
</dbReference>
<feature type="compositionally biased region" description="Polar residues" evidence="3">
    <location>
        <begin position="1022"/>
        <end position="1031"/>
    </location>
</feature>
<evidence type="ECO:0000256" key="2">
    <source>
        <dbReference type="PROSITE-ProRule" id="PRU00221"/>
    </source>
</evidence>
<feature type="repeat" description="WD" evidence="2">
    <location>
        <begin position="1429"/>
        <end position="1463"/>
    </location>
</feature>
<feature type="region of interest" description="Disordered" evidence="3">
    <location>
        <begin position="55"/>
        <end position="92"/>
    </location>
</feature>
<dbReference type="Pfam" id="PF00069">
    <property type="entry name" value="Pkinase"/>
    <property type="match status" value="1"/>
</dbReference>
<evidence type="ECO:0000256" key="1">
    <source>
        <dbReference type="ARBA" id="ARBA00022574"/>
    </source>
</evidence>
<dbReference type="PANTHER" id="PTHR46866">
    <property type="entry name" value="GH12955P"/>
    <property type="match status" value="1"/>
</dbReference>
<proteinExistence type="predicted"/>
<dbReference type="SMART" id="SM00320">
    <property type="entry name" value="WD40"/>
    <property type="match status" value="5"/>
</dbReference>
<dbReference type="SUPFAM" id="SSF48371">
    <property type="entry name" value="ARM repeat"/>
    <property type="match status" value="1"/>
</dbReference>
<feature type="compositionally biased region" description="Polar residues" evidence="3">
    <location>
        <begin position="1347"/>
        <end position="1358"/>
    </location>
</feature>
<dbReference type="PROSITE" id="PS50082">
    <property type="entry name" value="WD_REPEATS_2"/>
    <property type="match status" value="1"/>
</dbReference>
<feature type="compositionally biased region" description="Low complexity" evidence="3">
    <location>
        <begin position="67"/>
        <end position="92"/>
    </location>
</feature>
<feature type="compositionally biased region" description="Polar residues" evidence="3">
    <location>
        <begin position="615"/>
        <end position="651"/>
    </location>
</feature>
<dbReference type="SUPFAM" id="SSF50978">
    <property type="entry name" value="WD40 repeat-like"/>
    <property type="match status" value="1"/>
</dbReference>
<dbReference type="SUPFAM" id="SSF56112">
    <property type="entry name" value="Protein kinase-like (PK-like)"/>
    <property type="match status" value="1"/>
</dbReference>
<dbReference type="PROSITE" id="PS50197">
    <property type="entry name" value="BEACH"/>
    <property type="match status" value="1"/>
</dbReference>
<organism evidence="5 6">
    <name type="scientific">Lichtheimia ornata</name>
    <dbReference type="NCBI Taxonomy" id="688661"/>
    <lineage>
        <taxon>Eukaryota</taxon>
        <taxon>Fungi</taxon>
        <taxon>Fungi incertae sedis</taxon>
        <taxon>Mucoromycota</taxon>
        <taxon>Mucoromycotina</taxon>
        <taxon>Mucoromycetes</taxon>
        <taxon>Mucorales</taxon>
        <taxon>Lichtheimiaceae</taxon>
        <taxon>Lichtheimia</taxon>
    </lineage>
</organism>
<evidence type="ECO:0000313" key="6">
    <source>
        <dbReference type="Proteomes" id="UP001234581"/>
    </source>
</evidence>
<dbReference type="Proteomes" id="UP001234581">
    <property type="component" value="Unassembled WGS sequence"/>
</dbReference>
<dbReference type="PROSITE" id="PS50294">
    <property type="entry name" value="WD_REPEATS_REGION"/>
    <property type="match status" value="1"/>
</dbReference>
<dbReference type="InterPro" id="IPR000719">
    <property type="entry name" value="Prot_kinase_dom"/>
</dbReference>
<keyword evidence="6" id="KW-1185">Reference proteome</keyword>
<sequence>MGNSFSTNELKACISQDLKINVAFPFFATGRNEGSAACCVVDAEWIDKLTRQNDTRPFTLKSPGRLSATTPVNASNNTNTTNTSNQQKQSPTTNIYVNVLSKDPHMHNSVDLYQPRSTATSQEHQQHDKATQNRSALAALLEQESRKDGLFEGLTDDFSVFESIFDDSVSKEQRHEIFLHRVRAMLWPQCKRYRVIDSNDPHELTLQVTDDDVEDQPNDTHYGRIDLANSNLPDVFAIIESDNAFFFLSTYRGTTLQDLITYNPGVLSSNLKKSFVVYQILRALASLHDRGVLHGSLKASNILVDENLWAQLAGMEYGANPSELDIDQYMHELSTPKLSKEIQDEPLVMKWVKGDISNYSYLMALNHLAGRREGDPNFHPIMPWITDFSGNSIEDGWRDFTKTKFRMNKGEEQLDFTFNGPVPHHITDILSDITYYVYLARRTPIPVLCQFVRSKYEPNEYPSTMQRLYNWTPDECIPEFFTDPTIFKSIHDDMPDLQIPQWASSAEDFIKKHAEALESDYVSANLHHWIDLTFGNNLTGKGAVEAKNVALPLLAGQNSFMKHGIIQLFKDKHPQRGCNWNMSKRSCDVSLCRRDSDVERQSISCDQSMLPDKQSIYSTPSIPSQRSLKGRQNSAPSSHLHMSQSPSNNSFALRERAASVHSTCSSIDTSTSLTSRSTAAAEQISTMTSASAAGLTSALRNEPIRLPDALPEDYFTENLTHYEDTMEFAARYKSMQSSDDICFNPVYPDPGVHYNISPCDSPTQSTNKFSVGTAYDMYCAGQVIESIYLAGNTKVMDIEGETSQSMASGYFEMGNGDVSYDLAPSGRVNIPPAVTSVISALKSDDWQQRPSAKSILSSSFPALSANDPACSFSFPECVPDMYEYLAAFYQAEWSRRLYLADKWIDRIYELQNEPFLLILPTFTQLFTHNATRVGSISLFPKLAQRLGPERARQYLLKPIVFMFETLRPNLPKVLFEQHIIDEFIKRLGMATFLQQMLPCYLESMAISSNETTKSTGEKALNGTATSSSDTGGPTIAELAGDAMIHICNALGPILTSKHIVRQLVKIAFRDNTSKSVLLHAMSHIAKNFGETFTSIQYAYLVSLVDQHLQRTTNERNTRIIYNILSLLEELLPYMSEQYLVTELKSGLVSTLYKLLEPFPHSEEENTDSLSQQMIRLRLSLSMRTIDHFVCITRHLPTKDWESTITPTLQKYFSGFTANITSYGQSTSAASTLPESSKAQRNYQASMMYAYSQLCITAGKEMLHRIIPTSDAIEKLMLDKFSADVSVDLIDKNKSQFFEIPEKGVVIDFWKLHDAAIEGLLVAEESKPSKQKDTAADKDRKDAKQDASGRNLSSSPIQKTSEKESANGSSSTGISAGTKSKVSTSVLPWKTKWKPSPEDRKNWNRFLSTNSEEMSKSMQFSFNDLKLRGFAGHTAAVRTISVNEPIKRFASGSRDRTVKIWSLNIHEGIEHWETSPYSECLMTYTGHRRGTINDVHFLPGVASGLTDIMASCDGHVHLWNPETGKEIHQFNAGRPTVVTMKPIFHYQNLVGGTFEGNLTFFDTHNHKILHTWKSNANLAGSIRMIAVNHSETLIAVGFSTGAISLVESRTGTLVASWKGGDTEITQMKFYTDELLVTCAPADHLICCWNVNRLALMKTMPAVQDVISLDLFKDEILTINSSNSISFIPVNDERQSYSSKFKSSIIKSQVSALAIVPTEPSLILGCTEGEIFLYA</sequence>
<dbReference type="SMART" id="SM01026">
    <property type="entry name" value="Beach"/>
    <property type="match status" value="1"/>
</dbReference>
<dbReference type="SUPFAM" id="SSF81837">
    <property type="entry name" value="BEACH domain"/>
    <property type="match status" value="1"/>
</dbReference>